<protein>
    <submittedName>
        <fullName evidence="1">Uncharacterized protein</fullName>
    </submittedName>
</protein>
<dbReference type="AlphaFoldDB" id="X0TQI4"/>
<feature type="non-terminal residue" evidence="1">
    <location>
        <position position="52"/>
    </location>
</feature>
<accession>X0TQI4</accession>
<sequence length="52" mass="6109">MPISSDMYRTRRGAADLVGGFQKGLSIGQMFKQKQRQDKKFEERQSIKDIFR</sequence>
<organism evidence="1">
    <name type="scientific">marine sediment metagenome</name>
    <dbReference type="NCBI Taxonomy" id="412755"/>
    <lineage>
        <taxon>unclassified sequences</taxon>
        <taxon>metagenomes</taxon>
        <taxon>ecological metagenomes</taxon>
    </lineage>
</organism>
<name>X0TQI4_9ZZZZ</name>
<dbReference type="EMBL" id="BARS01019884">
    <property type="protein sequence ID" value="GAF95828.1"/>
    <property type="molecule type" value="Genomic_DNA"/>
</dbReference>
<proteinExistence type="predicted"/>
<reference evidence="1" key="1">
    <citation type="journal article" date="2014" name="Front. Microbiol.">
        <title>High frequency of phylogenetically diverse reductive dehalogenase-homologous genes in deep subseafloor sedimentary metagenomes.</title>
        <authorList>
            <person name="Kawai M."/>
            <person name="Futagami T."/>
            <person name="Toyoda A."/>
            <person name="Takaki Y."/>
            <person name="Nishi S."/>
            <person name="Hori S."/>
            <person name="Arai W."/>
            <person name="Tsubouchi T."/>
            <person name="Morono Y."/>
            <person name="Uchiyama I."/>
            <person name="Ito T."/>
            <person name="Fujiyama A."/>
            <person name="Inagaki F."/>
            <person name="Takami H."/>
        </authorList>
    </citation>
    <scope>NUCLEOTIDE SEQUENCE</scope>
    <source>
        <strain evidence="1">Expedition CK06-06</strain>
    </source>
</reference>
<comment type="caution">
    <text evidence="1">The sequence shown here is derived from an EMBL/GenBank/DDBJ whole genome shotgun (WGS) entry which is preliminary data.</text>
</comment>
<gene>
    <name evidence="1" type="ORF">S01H1_32148</name>
</gene>
<evidence type="ECO:0000313" key="1">
    <source>
        <dbReference type="EMBL" id="GAF95828.1"/>
    </source>
</evidence>